<keyword evidence="1 2" id="KW-0193">Cuticle</keyword>
<accession>A0AAV2S0I5</accession>
<name>A0AAV2S0I5_MEGNR</name>
<gene>
    <name evidence="4" type="ORF">MNOR_LOCUS30832</name>
</gene>
<comment type="caution">
    <text evidence="4">The sequence shown here is derived from an EMBL/GenBank/DDBJ whole genome shotgun (WGS) entry which is preliminary data.</text>
</comment>
<reference evidence="4 5" key="1">
    <citation type="submission" date="2024-05" db="EMBL/GenBank/DDBJ databases">
        <authorList>
            <person name="Wallberg A."/>
        </authorList>
    </citation>
    <scope>NUCLEOTIDE SEQUENCE [LARGE SCALE GENOMIC DNA]</scope>
</reference>
<protein>
    <recommendedName>
        <fullName evidence="6">Cuticle protein</fullName>
    </recommendedName>
</protein>
<evidence type="ECO:0000256" key="2">
    <source>
        <dbReference type="PROSITE-ProRule" id="PRU00497"/>
    </source>
</evidence>
<sequence>MPNVFELSSVVLLACVCISLAAPQYHPAPYGHPAPVYKHKARPYSYQYGVKSPYHGTDFGADESSDGNVVKGSYTVVLPDGRTQKVTYTADHYAGYNADVSYSGYAQYPKPAPYHPQPYHHAPPPYHG</sequence>
<feature type="chain" id="PRO_5043640549" description="Cuticle protein" evidence="3">
    <location>
        <begin position="22"/>
        <end position="128"/>
    </location>
</feature>
<evidence type="ECO:0000313" key="5">
    <source>
        <dbReference type="Proteomes" id="UP001497623"/>
    </source>
</evidence>
<evidence type="ECO:0000256" key="3">
    <source>
        <dbReference type="SAM" id="SignalP"/>
    </source>
</evidence>
<dbReference type="PROSITE" id="PS00233">
    <property type="entry name" value="CHIT_BIND_RR_1"/>
    <property type="match status" value="1"/>
</dbReference>
<dbReference type="EMBL" id="CAXKWB010038484">
    <property type="protein sequence ID" value="CAL4151754.1"/>
    <property type="molecule type" value="Genomic_DNA"/>
</dbReference>
<dbReference type="GO" id="GO:0042302">
    <property type="term" value="F:structural constituent of cuticle"/>
    <property type="evidence" value="ECO:0007669"/>
    <property type="project" value="UniProtKB-UniRule"/>
</dbReference>
<dbReference type="GO" id="GO:0031012">
    <property type="term" value="C:extracellular matrix"/>
    <property type="evidence" value="ECO:0007669"/>
    <property type="project" value="TreeGrafter"/>
</dbReference>
<keyword evidence="5" id="KW-1185">Reference proteome</keyword>
<evidence type="ECO:0000313" key="4">
    <source>
        <dbReference type="EMBL" id="CAL4151754.1"/>
    </source>
</evidence>
<organism evidence="4 5">
    <name type="scientific">Meganyctiphanes norvegica</name>
    <name type="common">Northern krill</name>
    <name type="synonym">Thysanopoda norvegica</name>
    <dbReference type="NCBI Taxonomy" id="48144"/>
    <lineage>
        <taxon>Eukaryota</taxon>
        <taxon>Metazoa</taxon>
        <taxon>Ecdysozoa</taxon>
        <taxon>Arthropoda</taxon>
        <taxon>Crustacea</taxon>
        <taxon>Multicrustacea</taxon>
        <taxon>Malacostraca</taxon>
        <taxon>Eumalacostraca</taxon>
        <taxon>Eucarida</taxon>
        <taxon>Euphausiacea</taxon>
        <taxon>Euphausiidae</taxon>
        <taxon>Meganyctiphanes</taxon>
    </lineage>
</organism>
<dbReference type="PRINTS" id="PR00947">
    <property type="entry name" value="CUTICLE"/>
</dbReference>
<dbReference type="AlphaFoldDB" id="A0AAV2S0I5"/>
<dbReference type="GO" id="GO:0005615">
    <property type="term" value="C:extracellular space"/>
    <property type="evidence" value="ECO:0007669"/>
    <property type="project" value="TreeGrafter"/>
</dbReference>
<dbReference type="Proteomes" id="UP001497623">
    <property type="component" value="Unassembled WGS sequence"/>
</dbReference>
<dbReference type="PANTHER" id="PTHR12236">
    <property type="entry name" value="STRUCTURAL CONTITUENT OF CUTICLE"/>
    <property type="match status" value="1"/>
</dbReference>
<dbReference type="PROSITE" id="PS51155">
    <property type="entry name" value="CHIT_BIND_RR_2"/>
    <property type="match status" value="1"/>
</dbReference>
<proteinExistence type="predicted"/>
<evidence type="ECO:0008006" key="6">
    <source>
        <dbReference type="Google" id="ProtNLM"/>
    </source>
</evidence>
<feature type="signal peptide" evidence="3">
    <location>
        <begin position="1"/>
        <end position="21"/>
    </location>
</feature>
<dbReference type="Pfam" id="PF00379">
    <property type="entry name" value="Chitin_bind_4"/>
    <property type="match status" value="1"/>
</dbReference>
<keyword evidence="3" id="KW-0732">Signal</keyword>
<evidence type="ECO:0000256" key="1">
    <source>
        <dbReference type="ARBA" id="ARBA00022460"/>
    </source>
</evidence>
<dbReference type="InterPro" id="IPR051217">
    <property type="entry name" value="Insect_Cuticle_Struc_Prot"/>
</dbReference>
<feature type="non-terminal residue" evidence="4">
    <location>
        <position position="128"/>
    </location>
</feature>
<dbReference type="InterPro" id="IPR000618">
    <property type="entry name" value="Insect_cuticle"/>
</dbReference>
<dbReference type="PANTHER" id="PTHR12236:SF79">
    <property type="entry name" value="CUTICULAR PROTEIN 50CB-RELATED"/>
    <property type="match status" value="1"/>
</dbReference>
<dbReference type="InterPro" id="IPR031311">
    <property type="entry name" value="CHIT_BIND_RR_consensus"/>
</dbReference>